<dbReference type="STRING" id="4829.A0A168PKT1"/>
<evidence type="ECO:0000259" key="5">
    <source>
        <dbReference type="SMART" id="SM00829"/>
    </source>
</evidence>
<dbReference type="GO" id="GO:0005829">
    <property type="term" value="C:cytosol"/>
    <property type="evidence" value="ECO:0007669"/>
    <property type="project" value="TreeGrafter"/>
</dbReference>
<dbReference type="Pfam" id="PF00107">
    <property type="entry name" value="ADH_zinc_N"/>
    <property type="match status" value="1"/>
</dbReference>
<evidence type="ECO:0000313" key="7">
    <source>
        <dbReference type="Proteomes" id="UP000078561"/>
    </source>
</evidence>
<proteinExistence type="predicted"/>
<dbReference type="CDD" id="cd05286">
    <property type="entry name" value="QOR2"/>
    <property type="match status" value="1"/>
</dbReference>
<dbReference type="PANTHER" id="PTHR48106">
    <property type="entry name" value="QUINONE OXIDOREDUCTASE PIG3-RELATED"/>
    <property type="match status" value="1"/>
</dbReference>
<dbReference type="Pfam" id="PF08240">
    <property type="entry name" value="ADH_N"/>
    <property type="match status" value="1"/>
</dbReference>
<evidence type="ECO:0000313" key="6">
    <source>
        <dbReference type="EMBL" id="SAM02565.1"/>
    </source>
</evidence>
<dbReference type="SUPFAM" id="SSF51735">
    <property type="entry name" value="NAD(P)-binding Rossmann-fold domains"/>
    <property type="match status" value="1"/>
</dbReference>
<keyword evidence="7" id="KW-1185">Reference proteome</keyword>
<dbReference type="Proteomes" id="UP000078561">
    <property type="component" value="Unassembled WGS sequence"/>
</dbReference>
<dbReference type="InterPro" id="IPR013154">
    <property type="entry name" value="ADH-like_N"/>
</dbReference>
<accession>A0A168PKT1</accession>
<dbReference type="PROSITE" id="PS01162">
    <property type="entry name" value="QOR_ZETA_CRYSTAL"/>
    <property type="match status" value="1"/>
</dbReference>
<dbReference type="InterPro" id="IPR002364">
    <property type="entry name" value="Quin_OxRdtase/zeta-crystal_CS"/>
</dbReference>
<dbReference type="GO" id="GO:0008270">
    <property type="term" value="F:zinc ion binding"/>
    <property type="evidence" value="ECO:0007669"/>
    <property type="project" value="InterPro"/>
</dbReference>
<organism evidence="6">
    <name type="scientific">Absidia glauca</name>
    <name type="common">Pin mould</name>
    <dbReference type="NCBI Taxonomy" id="4829"/>
    <lineage>
        <taxon>Eukaryota</taxon>
        <taxon>Fungi</taxon>
        <taxon>Fungi incertae sedis</taxon>
        <taxon>Mucoromycota</taxon>
        <taxon>Mucoromycotina</taxon>
        <taxon>Mucoromycetes</taxon>
        <taxon>Mucorales</taxon>
        <taxon>Cunninghamellaceae</taxon>
        <taxon>Absidia</taxon>
    </lineage>
</organism>
<dbReference type="FunCoup" id="A0A168PKT1">
    <property type="interactions" value="537"/>
</dbReference>
<dbReference type="SUPFAM" id="SSF50129">
    <property type="entry name" value="GroES-like"/>
    <property type="match status" value="1"/>
</dbReference>
<dbReference type="GO" id="GO:0035925">
    <property type="term" value="F:mRNA 3'-UTR AU-rich region binding"/>
    <property type="evidence" value="ECO:0007669"/>
    <property type="project" value="TreeGrafter"/>
</dbReference>
<dbReference type="InterPro" id="IPR047618">
    <property type="entry name" value="QOR-like"/>
</dbReference>
<dbReference type="GO" id="GO:0070402">
    <property type="term" value="F:NADPH binding"/>
    <property type="evidence" value="ECO:0007669"/>
    <property type="project" value="TreeGrafter"/>
</dbReference>
<dbReference type="GO" id="GO:0003960">
    <property type="term" value="F:quinone reductase (NADPH) activity"/>
    <property type="evidence" value="ECO:0007669"/>
    <property type="project" value="InterPro"/>
</dbReference>
<gene>
    <name evidence="6" type="primary">ABSGL_08366.1 scaffold 10076</name>
</gene>
<keyword evidence="2" id="KW-0560">Oxidoreductase</keyword>
<dbReference type="PANTHER" id="PTHR48106:SF13">
    <property type="entry name" value="QUINONE OXIDOREDUCTASE-RELATED"/>
    <property type="match status" value="1"/>
</dbReference>
<dbReference type="InterPro" id="IPR013149">
    <property type="entry name" value="ADH-like_C"/>
</dbReference>
<dbReference type="Gene3D" id="3.40.50.720">
    <property type="entry name" value="NAD(P)-binding Rossmann-like Domain"/>
    <property type="match status" value="1"/>
</dbReference>
<dbReference type="FunFam" id="3.40.50.720:FF:000053">
    <property type="entry name" value="Quinone oxidoreductase 1"/>
    <property type="match status" value="1"/>
</dbReference>
<dbReference type="AlphaFoldDB" id="A0A168PKT1"/>
<dbReference type="OrthoDB" id="48317at2759"/>
<dbReference type="EMBL" id="LT553919">
    <property type="protein sequence ID" value="SAM02565.1"/>
    <property type="molecule type" value="Genomic_DNA"/>
</dbReference>
<dbReference type="InParanoid" id="A0A168PKT1"/>
<dbReference type="SMART" id="SM00829">
    <property type="entry name" value="PKS_ER"/>
    <property type="match status" value="1"/>
</dbReference>
<evidence type="ECO:0000256" key="1">
    <source>
        <dbReference type="ARBA" id="ARBA00022857"/>
    </source>
</evidence>
<keyword evidence="1" id="KW-0521">NADP</keyword>
<feature type="domain" description="Enoyl reductase (ER)" evidence="5">
    <location>
        <begin position="39"/>
        <end position="356"/>
    </location>
</feature>
<protein>
    <recommendedName>
        <fullName evidence="4">Probable quinone oxidoreductase</fullName>
    </recommendedName>
    <alternativeName>
        <fullName evidence="3">NADPH:quinone reductase</fullName>
    </alternativeName>
</protein>
<dbReference type="InterPro" id="IPR036291">
    <property type="entry name" value="NAD(P)-bd_dom_sf"/>
</dbReference>
<evidence type="ECO:0000256" key="2">
    <source>
        <dbReference type="ARBA" id="ARBA00023002"/>
    </source>
</evidence>
<reference evidence="6" key="1">
    <citation type="submission" date="2016-04" db="EMBL/GenBank/DDBJ databases">
        <authorList>
            <person name="Evans L.H."/>
            <person name="Alamgir A."/>
            <person name="Owens N."/>
            <person name="Weber N.D."/>
            <person name="Virtaneva K."/>
            <person name="Barbian K."/>
            <person name="Babar A."/>
            <person name="Rosenke K."/>
        </authorList>
    </citation>
    <scope>NUCLEOTIDE SEQUENCE [LARGE SCALE GENOMIC DNA]</scope>
    <source>
        <strain evidence="6">CBS 101.48</strain>
    </source>
</reference>
<dbReference type="OMA" id="KGMTAHY"/>
<dbReference type="InterPro" id="IPR020843">
    <property type="entry name" value="ER"/>
</dbReference>
<dbReference type="Gene3D" id="3.90.180.10">
    <property type="entry name" value="Medium-chain alcohol dehydrogenases, catalytic domain"/>
    <property type="match status" value="1"/>
</dbReference>
<dbReference type="InterPro" id="IPR011032">
    <property type="entry name" value="GroES-like_sf"/>
</dbReference>
<name>A0A168PKT1_ABSGL</name>
<evidence type="ECO:0000256" key="4">
    <source>
        <dbReference type="ARBA" id="ARBA00070796"/>
    </source>
</evidence>
<sequence>MLASLTLKSIKPSLFYSSIQHSKRTMSTTMKAIVVEEYGGLDKLLYKDFAKPTAEKDTVVVKNHSIGINMIDTYHRSGLYPLPLPFIMGRDAAGEIVEVGEGVTNFKVGDRVVHMGGSGYAEFSQTKAVMAVKIPDEITYDVATAAALQGLTALTLVRDSYAVKKDDYILVHAAAGGVGLILCQLGKHLGKRAKEIKLGAHVIGTASTDAKCELAKANGAEFTINSSTEDIAKRVSEITGGLGVHASLDGVGKSTFDSSMASIRRLGTMVSFGNASGPVPPINISVLAQKNIKLMRPTLYNYLATPEEAKRWFDELFALIKEGALKFHIHKVYDLKDAQQAQSDLQARLTTGKLLLRP</sequence>
<evidence type="ECO:0000256" key="3">
    <source>
        <dbReference type="ARBA" id="ARBA00043088"/>
    </source>
</evidence>